<dbReference type="Gene3D" id="3.40.50.1820">
    <property type="entry name" value="alpha/beta hydrolase"/>
    <property type="match status" value="1"/>
</dbReference>
<dbReference type="EMBL" id="JBHUGS010000001">
    <property type="protein sequence ID" value="MFD1949648.1"/>
    <property type="molecule type" value="Genomic_DNA"/>
</dbReference>
<keyword evidence="1" id="KW-0732">Signal</keyword>
<dbReference type="PANTHER" id="PTHR43798">
    <property type="entry name" value="MONOACYLGLYCEROL LIPASE"/>
    <property type="match status" value="1"/>
</dbReference>
<dbReference type="SUPFAM" id="SSF53474">
    <property type="entry name" value="alpha/beta-Hydrolases"/>
    <property type="match status" value="1"/>
</dbReference>
<evidence type="ECO:0000313" key="3">
    <source>
        <dbReference type="EMBL" id="MFD1949648.1"/>
    </source>
</evidence>
<dbReference type="PRINTS" id="PR00111">
    <property type="entry name" value="ABHYDROLASE"/>
</dbReference>
<keyword evidence="3" id="KW-0378">Hydrolase</keyword>
<gene>
    <name evidence="3" type="ORF">ACFSGX_02555</name>
</gene>
<feature type="chain" id="PRO_5045379594" evidence="1">
    <location>
        <begin position="21"/>
        <end position="331"/>
    </location>
</feature>
<organism evidence="3 4">
    <name type="scientific">Sphingomonas arantia</name>
    <dbReference type="NCBI Taxonomy" id="1460676"/>
    <lineage>
        <taxon>Bacteria</taxon>
        <taxon>Pseudomonadati</taxon>
        <taxon>Pseudomonadota</taxon>
        <taxon>Alphaproteobacteria</taxon>
        <taxon>Sphingomonadales</taxon>
        <taxon>Sphingomonadaceae</taxon>
        <taxon>Sphingomonas</taxon>
    </lineage>
</organism>
<protein>
    <submittedName>
        <fullName evidence="3">Alpha/beta fold hydrolase</fullName>
    </submittedName>
</protein>
<dbReference type="InterPro" id="IPR050266">
    <property type="entry name" value="AB_hydrolase_sf"/>
</dbReference>
<dbReference type="InterPro" id="IPR029058">
    <property type="entry name" value="AB_hydrolase_fold"/>
</dbReference>
<accession>A0ABW4TT22</accession>
<feature type="domain" description="AB hydrolase-1" evidence="2">
    <location>
        <begin position="66"/>
        <end position="317"/>
    </location>
</feature>
<proteinExistence type="predicted"/>
<dbReference type="InterPro" id="IPR000073">
    <property type="entry name" value="AB_hydrolase_1"/>
</dbReference>
<feature type="signal peptide" evidence="1">
    <location>
        <begin position="1"/>
        <end position="20"/>
    </location>
</feature>
<dbReference type="Proteomes" id="UP001597400">
    <property type="component" value="Unassembled WGS sequence"/>
</dbReference>
<dbReference type="PRINTS" id="PR00412">
    <property type="entry name" value="EPOXHYDRLASE"/>
</dbReference>
<dbReference type="InterPro" id="IPR000639">
    <property type="entry name" value="Epox_hydrolase-like"/>
</dbReference>
<keyword evidence="4" id="KW-1185">Reference proteome</keyword>
<dbReference type="PANTHER" id="PTHR43798:SF33">
    <property type="entry name" value="HYDROLASE, PUTATIVE (AFU_ORTHOLOGUE AFUA_2G14860)-RELATED"/>
    <property type="match status" value="1"/>
</dbReference>
<reference evidence="4" key="1">
    <citation type="journal article" date="2019" name="Int. J. Syst. Evol. Microbiol.">
        <title>The Global Catalogue of Microorganisms (GCM) 10K type strain sequencing project: providing services to taxonomists for standard genome sequencing and annotation.</title>
        <authorList>
            <consortium name="The Broad Institute Genomics Platform"/>
            <consortium name="The Broad Institute Genome Sequencing Center for Infectious Disease"/>
            <person name="Wu L."/>
            <person name="Ma J."/>
        </authorList>
    </citation>
    <scope>NUCLEOTIDE SEQUENCE [LARGE SCALE GENOMIC DNA]</scope>
    <source>
        <strain evidence="4">CGMCC 1.12702</strain>
    </source>
</reference>
<dbReference type="GO" id="GO:0016787">
    <property type="term" value="F:hydrolase activity"/>
    <property type="evidence" value="ECO:0007669"/>
    <property type="project" value="UniProtKB-KW"/>
</dbReference>
<evidence type="ECO:0000256" key="1">
    <source>
        <dbReference type="SAM" id="SignalP"/>
    </source>
</evidence>
<dbReference type="Pfam" id="PF00561">
    <property type="entry name" value="Abhydrolase_1"/>
    <property type="match status" value="1"/>
</dbReference>
<comment type="caution">
    <text evidence="3">The sequence shown here is derived from an EMBL/GenBank/DDBJ whole genome shotgun (WGS) entry which is preliminary data.</text>
</comment>
<name>A0ABW4TT22_9SPHN</name>
<dbReference type="RefSeq" id="WP_380927232.1">
    <property type="nucleotide sequence ID" value="NZ_JBHUGS010000001.1"/>
</dbReference>
<evidence type="ECO:0000259" key="2">
    <source>
        <dbReference type="Pfam" id="PF00561"/>
    </source>
</evidence>
<evidence type="ECO:0000313" key="4">
    <source>
        <dbReference type="Proteomes" id="UP001597400"/>
    </source>
</evidence>
<sequence>MLSTLLATAALAAAPAAAPATPDLGPNLERFAYPHPVRRFAATPQGEPVTMAYMDIAPTAPANGRTVLLLHGKNFCAATWGATADALAAKGYRVIVPDQVGFCKSSKPMGFQYSFAALSNLTDALLAKRSLGKVDVVGHSMGGMLAVRLALLHPDRVDQLILVNPLGLADRIAQGVPPATLTQLLAEENRSSATSIKAYQQANYYHGTWRPEYDKWVAMSAGMSAGPGRATVANAQARTSDMIQTQPIAYELDRLRVPTTLMIGMRDTTAFGRARAPASIRASIPAIPALADATVQRIPGARLVKFDALGHSPQVEDPATFQAALLAALAR</sequence>